<reference evidence="1" key="1">
    <citation type="submission" date="2014-09" db="EMBL/GenBank/DDBJ databases">
        <authorList>
            <person name="Magalhaes I.L.F."/>
            <person name="Oliveira U."/>
            <person name="Santos F.R."/>
            <person name="Vidigal T.H.D.A."/>
            <person name="Brescovit A.D."/>
            <person name="Santos A.J."/>
        </authorList>
    </citation>
    <scope>NUCLEOTIDE SEQUENCE</scope>
    <source>
        <tissue evidence="1">Shoot tissue taken approximately 20 cm above the soil surface</tissue>
    </source>
</reference>
<organism evidence="1">
    <name type="scientific">Arundo donax</name>
    <name type="common">Giant reed</name>
    <name type="synonym">Donax arundinaceus</name>
    <dbReference type="NCBI Taxonomy" id="35708"/>
    <lineage>
        <taxon>Eukaryota</taxon>
        <taxon>Viridiplantae</taxon>
        <taxon>Streptophyta</taxon>
        <taxon>Embryophyta</taxon>
        <taxon>Tracheophyta</taxon>
        <taxon>Spermatophyta</taxon>
        <taxon>Magnoliopsida</taxon>
        <taxon>Liliopsida</taxon>
        <taxon>Poales</taxon>
        <taxon>Poaceae</taxon>
        <taxon>PACMAD clade</taxon>
        <taxon>Arundinoideae</taxon>
        <taxon>Arundineae</taxon>
        <taxon>Arundo</taxon>
    </lineage>
</organism>
<evidence type="ECO:0000313" key="1">
    <source>
        <dbReference type="EMBL" id="JAD58178.1"/>
    </source>
</evidence>
<dbReference type="AlphaFoldDB" id="A0A0A9B7R2"/>
<protein>
    <submittedName>
        <fullName evidence="1">Uncharacterized protein</fullName>
    </submittedName>
</protein>
<sequence>MENLGRCSHIKRSSGSCHKMILSMET</sequence>
<dbReference type="EMBL" id="GBRH01239717">
    <property type="protein sequence ID" value="JAD58178.1"/>
    <property type="molecule type" value="Transcribed_RNA"/>
</dbReference>
<reference evidence="1" key="2">
    <citation type="journal article" date="2015" name="Data Brief">
        <title>Shoot transcriptome of the giant reed, Arundo donax.</title>
        <authorList>
            <person name="Barrero R.A."/>
            <person name="Guerrero F.D."/>
            <person name="Moolhuijzen P."/>
            <person name="Goolsby J.A."/>
            <person name="Tidwell J."/>
            <person name="Bellgard S.E."/>
            <person name="Bellgard M.I."/>
        </authorList>
    </citation>
    <scope>NUCLEOTIDE SEQUENCE</scope>
    <source>
        <tissue evidence="1">Shoot tissue taken approximately 20 cm above the soil surface</tissue>
    </source>
</reference>
<accession>A0A0A9B7R2</accession>
<name>A0A0A9B7R2_ARUDO</name>
<proteinExistence type="predicted"/>